<evidence type="ECO:0000313" key="8">
    <source>
        <dbReference type="Proteomes" id="UP000295325"/>
    </source>
</evidence>
<dbReference type="InterPro" id="IPR000397">
    <property type="entry name" value="Heat_shock_Hsp33"/>
</dbReference>
<dbReference type="RefSeq" id="WP_133628025.1">
    <property type="nucleotide sequence ID" value="NZ_SOAZ01000009.1"/>
</dbReference>
<evidence type="ECO:0000256" key="2">
    <source>
        <dbReference type="ARBA" id="ARBA00022833"/>
    </source>
</evidence>
<accession>A0A4R7KT62</accession>
<sequence>MAYVLRATARDGEIRLFATITTDMVERARQIHNLSPTASAALGRLLTGASIMGVMLKGKKDKLTVTMNGGGEAGNLVASTDARGNVKGYISNPYVDLPLNEKGKLDVGGAIGKNGMLTVIKDLGLKEPYTSQVPIYTGEIGDDLAYYFTVSEQVPSAVALGVLVDRDRSIKAAGGLIVQMMPGANELLADVITYRLEEIPPLSSLIAEGKSAEDILNMLFDDMDLKIHERIETDYVCDCSRERIERALIALGREELEDLKKDESIQIECHFCNQKYKFTREEIDALIKA</sequence>
<dbReference type="NCBIfam" id="NF001033">
    <property type="entry name" value="PRK00114.1"/>
    <property type="match status" value="1"/>
</dbReference>
<evidence type="ECO:0000256" key="3">
    <source>
        <dbReference type="ARBA" id="ARBA00023157"/>
    </source>
</evidence>
<keyword evidence="1 6" id="KW-0963">Cytoplasm</keyword>
<comment type="PTM">
    <text evidence="6">Under oxidizing conditions two disulfide bonds are formed involving the reactive cysteines. Under reducing conditions zinc is bound to the reactive cysteines and the protein is inactive.</text>
</comment>
<gene>
    <name evidence="6" type="primary">hslO</name>
    <name evidence="7" type="ORF">EDD71_10973</name>
</gene>
<dbReference type="SUPFAM" id="SSF118352">
    <property type="entry name" value="HSP33 redox switch-like"/>
    <property type="match status" value="1"/>
</dbReference>
<dbReference type="PIRSF" id="PIRSF005261">
    <property type="entry name" value="Heat_shock_Hsp33"/>
    <property type="match status" value="1"/>
</dbReference>
<reference evidence="7 8" key="1">
    <citation type="submission" date="2019-03" db="EMBL/GenBank/DDBJ databases">
        <title>Genomic Encyclopedia of Type Strains, Phase IV (KMG-IV): sequencing the most valuable type-strain genomes for metagenomic binning, comparative biology and taxonomic classification.</title>
        <authorList>
            <person name="Goeker M."/>
        </authorList>
    </citation>
    <scope>NUCLEOTIDE SEQUENCE [LARGE SCALE GENOMIC DNA]</scope>
    <source>
        <strain evidence="7 8">DSM 24455</strain>
    </source>
</reference>
<dbReference type="InterPro" id="IPR016154">
    <property type="entry name" value="Heat_shock_Hsp33_C"/>
</dbReference>
<protein>
    <recommendedName>
        <fullName evidence="6">33 kDa chaperonin</fullName>
    </recommendedName>
    <alternativeName>
        <fullName evidence="6">Heat shock protein 33 homolog</fullName>
        <shortName evidence="6">HSP33</shortName>
    </alternativeName>
</protein>
<keyword evidence="3 6" id="KW-1015">Disulfide bond</keyword>
<comment type="function">
    <text evidence="6">Redox regulated molecular chaperone. Protects both thermally unfolding and oxidatively damaged proteins from irreversible aggregation. Plays an important role in the bacterial defense system toward oxidative stress.</text>
</comment>
<dbReference type="OrthoDB" id="9776534at2"/>
<dbReference type="CDD" id="cd00498">
    <property type="entry name" value="Hsp33"/>
    <property type="match status" value="1"/>
</dbReference>
<comment type="subcellular location">
    <subcellularLocation>
        <location evidence="6">Cytoplasm</location>
    </subcellularLocation>
</comment>
<dbReference type="Pfam" id="PF01430">
    <property type="entry name" value="HSP33"/>
    <property type="match status" value="1"/>
</dbReference>
<proteinExistence type="inferred from homology"/>
<keyword evidence="8" id="KW-1185">Reference proteome</keyword>
<dbReference type="Gene3D" id="3.55.30.10">
    <property type="entry name" value="Hsp33 domain"/>
    <property type="match status" value="1"/>
</dbReference>
<feature type="disulfide bond" description="Redox-active" evidence="6">
    <location>
        <begin position="269"/>
        <end position="272"/>
    </location>
</feature>
<evidence type="ECO:0000256" key="4">
    <source>
        <dbReference type="ARBA" id="ARBA00023186"/>
    </source>
</evidence>
<dbReference type="InterPro" id="IPR016153">
    <property type="entry name" value="Heat_shock_Hsp33_N"/>
</dbReference>
<evidence type="ECO:0000313" key="7">
    <source>
        <dbReference type="EMBL" id="TDT61058.1"/>
    </source>
</evidence>
<dbReference type="GO" id="GO:0005737">
    <property type="term" value="C:cytoplasm"/>
    <property type="evidence" value="ECO:0007669"/>
    <property type="project" value="UniProtKB-SubCell"/>
</dbReference>
<dbReference type="GO" id="GO:0044183">
    <property type="term" value="F:protein folding chaperone"/>
    <property type="evidence" value="ECO:0007669"/>
    <property type="project" value="TreeGrafter"/>
</dbReference>
<comment type="similarity">
    <text evidence="6">Belongs to the HSP33 family.</text>
</comment>
<evidence type="ECO:0000256" key="5">
    <source>
        <dbReference type="ARBA" id="ARBA00023284"/>
    </source>
</evidence>
<dbReference type="HAMAP" id="MF_00117">
    <property type="entry name" value="HslO"/>
    <property type="match status" value="1"/>
</dbReference>
<comment type="caution">
    <text evidence="7">The sequence shown here is derived from an EMBL/GenBank/DDBJ whole genome shotgun (WGS) entry which is preliminary data.</text>
</comment>
<dbReference type="GO" id="GO:0051082">
    <property type="term" value="F:unfolded protein binding"/>
    <property type="evidence" value="ECO:0007669"/>
    <property type="project" value="UniProtKB-UniRule"/>
</dbReference>
<dbReference type="EMBL" id="SOAZ01000009">
    <property type="protein sequence ID" value="TDT61058.1"/>
    <property type="molecule type" value="Genomic_DNA"/>
</dbReference>
<dbReference type="SUPFAM" id="SSF64397">
    <property type="entry name" value="Hsp33 domain"/>
    <property type="match status" value="1"/>
</dbReference>
<feature type="disulfide bond" description="Redox-active" evidence="6">
    <location>
        <begin position="237"/>
        <end position="239"/>
    </location>
</feature>
<name>A0A4R7KT62_9CLOT</name>
<keyword evidence="5 6" id="KW-0676">Redox-active center</keyword>
<evidence type="ECO:0000256" key="6">
    <source>
        <dbReference type="HAMAP-Rule" id="MF_00117"/>
    </source>
</evidence>
<dbReference type="GO" id="GO:0042026">
    <property type="term" value="P:protein refolding"/>
    <property type="evidence" value="ECO:0007669"/>
    <property type="project" value="TreeGrafter"/>
</dbReference>
<dbReference type="AlphaFoldDB" id="A0A4R7KT62"/>
<keyword evidence="2 6" id="KW-0862">Zinc</keyword>
<dbReference type="Proteomes" id="UP000295325">
    <property type="component" value="Unassembled WGS sequence"/>
</dbReference>
<organism evidence="7 8">
    <name type="scientific">Fonticella tunisiensis</name>
    <dbReference type="NCBI Taxonomy" id="1096341"/>
    <lineage>
        <taxon>Bacteria</taxon>
        <taxon>Bacillati</taxon>
        <taxon>Bacillota</taxon>
        <taxon>Clostridia</taxon>
        <taxon>Eubacteriales</taxon>
        <taxon>Clostridiaceae</taxon>
        <taxon>Fonticella</taxon>
    </lineage>
</organism>
<dbReference type="PANTHER" id="PTHR30111">
    <property type="entry name" value="33 KDA CHAPERONIN"/>
    <property type="match status" value="1"/>
</dbReference>
<evidence type="ECO:0000256" key="1">
    <source>
        <dbReference type="ARBA" id="ARBA00022490"/>
    </source>
</evidence>
<dbReference type="PANTHER" id="PTHR30111:SF1">
    <property type="entry name" value="33 KDA CHAPERONIN"/>
    <property type="match status" value="1"/>
</dbReference>
<keyword evidence="4 6" id="KW-0143">Chaperone</keyword>
<dbReference type="Gene3D" id="3.90.1280.10">
    <property type="entry name" value="HSP33 redox switch-like"/>
    <property type="match status" value="1"/>
</dbReference>